<sequence>MHEIAFKPLLRQAGLIVLGALILLWTLLPLYHMVILSLTPVGEGFAGKLWPDAPTLDNYRIVLTQDNYYLSRFWLQLGNSVLVAFTSCVFVFALSLTASFAITRLRPRFAGFASHMALITYLVPATFLAIPFYQVMGSYGLLGSRWALIITIATFATPYAIWVLQQNAGSVPRELDEAAEIDGASPWQIFRLVYLPLMVPTIVAVGAFAVMLSWNEYLYAFLLLSDEDRITLPVMLGQFLSDDSAPWPLLMVSGVLYSLPPAILYFLARRYMATGLAAGSVKG</sequence>
<evidence type="ECO:0000313" key="9">
    <source>
        <dbReference type="Proteomes" id="UP000248021"/>
    </source>
</evidence>
<dbReference type="AlphaFoldDB" id="A0A2V3U773"/>
<dbReference type="GO" id="GO:0005886">
    <property type="term" value="C:plasma membrane"/>
    <property type="evidence" value="ECO:0007669"/>
    <property type="project" value="UniProtKB-SubCell"/>
</dbReference>
<evidence type="ECO:0000256" key="4">
    <source>
        <dbReference type="ARBA" id="ARBA00022692"/>
    </source>
</evidence>
<feature type="transmembrane region" description="Helical" evidence="7">
    <location>
        <begin position="245"/>
        <end position="267"/>
    </location>
</feature>
<evidence type="ECO:0000313" key="8">
    <source>
        <dbReference type="EMBL" id="PXW53584.1"/>
    </source>
</evidence>
<proteinExistence type="inferred from homology"/>
<dbReference type="GO" id="GO:0055085">
    <property type="term" value="P:transmembrane transport"/>
    <property type="evidence" value="ECO:0007669"/>
    <property type="project" value="InterPro"/>
</dbReference>
<comment type="similarity">
    <text evidence="7">Belongs to the binding-protein-dependent transport system permease family.</text>
</comment>
<dbReference type="InterPro" id="IPR050901">
    <property type="entry name" value="BP-dep_ABC_trans_perm"/>
</dbReference>
<feature type="transmembrane region" description="Helical" evidence="7">
    <location>
        <begin position="145"/>
        <end position="164"/>
    </location>
</feature>
<accession>A0A2V3U773</accession>
<reference evidence="8 9" key="1">
    <citation type="submission" date="2018-05" db="EMBL/GenBank/DDBJ databases">
        <title>Genomic Encyclopedia of Type Strains, Phase IV (KMG-IV): sequencing the most valuable type-strain genomes for metagenomic binning, comparative biology and taxonomic classification.</title>
        <authorList>
            <person name="Goeker M."/>
        </authorList>
    </citation>
    <scope>NUCLEOTIDE SEQUENCE [LARGE SCALE GENOMIC DNA]</scope>
    <source>
        <strain evidence="8 9">DSM 6462</strain>
    </source>
</reference>
<dbReference type="CDD" id="cd06261">
    <property type="entry name" value="TM_PBP2"/>
    <property type="match status" value="1"/>
</dbReference>
<dbReference type="InterPro" id="IPR000515">
    <property type="entry name" value="MetI-like"/>
</dbReference>
<dbReference type="PANTHER" id="PTHR32243:SF18">
    <property type="entry name" value="INNER MEMBRANE ABC TRANSPORTER PERMEASE PROTEIN YCJP"/>
    <property type="match status" value="1"/>
</dbReference>
<protein>
    <submittedName>
        <fullName evidence="8">Carbohydrate ABC transporter membrane protein 2 (CUT1 family)</fullName>
    </submittedName>
</protein>
<dbReference type="Gene3D" id="1.10.3720.10">
    <property type="entry name" value="MetI-like"/>
    <property type="match status" value="1"/>
</dbReference>
<evidence type="ECO:0000256" key="5">
    <source>
        <dbReference type="ARBA" id="ARBA00022989"/>
    </source>
</evidence>
<keyword evidence="5 7" id="KW-1133">Transmembrane helix</keyword>
<comment type="caution">
    <text evidence="8">The sequence shown here is derived from an EMBL/GenBank/DDBJ whole genome shotgun (WGS) entry which is preliminary data.</text>
</comment>
<comment type="subcellular location">
    <subcellularLocation>
        <location evidence="1 7">Cell membrane</location>
        <topology evidence="1 7">Multi-pass membrane protein</topology>
    </subcellularLocation>
</comment>
<name>A0A2V3U773_9HYPH</name>
<dbReference type="OrthoDB" id="9815445at2"/>
<evidence type="ECO:0000256" key="2">
    <source>
        <dbReference type="ARBA" id="ARBA00022448"/>
    </source>
</evidence>
<dbReference type="Pfam" id="PF00528">
    <property type="entry name" value="BPD_transp_1"/>
    <property type="match status" value="1"/>
</dbReference>
<feature type="transmembrane region" description="Helical" evidence="7">
    <location>
        <begin position="12"/>
        <end position="31"/>
    </location>
</feature>
<feature type="transmembrane region" description="Helical" evidence="7">
    <location>
        <begin position="192"/>
        <end position="214"/>
    </location>
</feature>
<dbReference type="Proteomes" id="UP000248021">
    <property type="component" value="Unassembled WGS sequence"/>
</dbReference>
<feature type="transmembrane region" description="Helical" evidence="7">
    <location>
        <begin position="81"/>
        <end position="102"/>
    </location>
</feature>
<feature type="transmembrane region" description="Helical" evidence="7">
    <location>
        <begin position="109"/>
        <end position="133"/>
    </location>
</feature>
<dbReference type="RefSeq" id="WP_110377552.1">
    <property type="nucleotide sequence ID" value="NZ_CAKNFM010000006.1"/>
</dbReference>
<evidence type="ECO:0000256" key="1">
    <source>
        <dbReference type="ARBA" id="ARBA00004651"/>
    </source>
</evidence>
<keyword evidence="4 7" id="KW-0812">Transmembrane</keyword>
<evidence type="ECO:0000256" key="7">
    <source>
        <dbReference type="RuleBase" id="RU363032"/>
    </source>
</evidence>
<keyword evidence="3" id="KW-1003">Cell membrane</keyword>
<keyword evidence="6 7" id="KW-0472">Membrane</keyword>
<dbReference type="SUPFAM" id="SSF161098">
    <property type="entry name" value="MetI-like"/>
    <property type="match status" value="1"/>
</dbReference>
<dbReference type="PROSITE" id="PS50928">
    <property type="entry name" value="ABC_TM1"/>
    <property type="match status" value="1"/>
</dbReference>
<dbReference type="EMBL" id="QJJK01000013">
    <property type="protein sequence ID" value="PXW53584.1"/>
    <property type="molecule type" value="Genomic_DNA"/>
</dbReference>
<dbReference type="PANTHER" id="PTHR32243">
    <property type="entry name" value="MALTOSE TRANSPORT SYSTEM PERMEASE-RELATED"/>
    <property type="match status" value="1"/>
</dbReference>
<evidence type="ECO:0000256" key="3">
    <source>
        <dbReference type="ARBA" id="ARBA00022475"/>
    </source>
</evidence>
<keyword evidence="2 7" id="KW-0813">Transport</keyword>
<keyword evidence="9" id="KW-1185">Reference proteome</keyword>
<dbReference type="InterPro" id="IPR035906">
    <property type="entry name" value="MetI-like_sf"/>
</dbReference>
<organism evidence="8 9">
    <name type="scientific">Chelatococcus asaccharovorans</name>
    <dbReference type="NCBI Taxonomy" id="28210"/>
    <lineage>
        <taxon>Bacteria</taxon>
        <taxon>Pseudomonadati</taxon>
        <taxon>Pseudomonadota</taxon>
        <taxon>Alphaproteobacteria</taxon>
        <taxon>Hyphomicrobiales</taxon>
        <taxon>Chelatococcaceae</taxon>
        <taxon>Chelatococcus</taxon>
    </lineage>
</organism>
<gene>
    <name evidence="8" type="ORF">C7450_11372</name>
</gene>
<evidence type="ECO:0000256" key="6">
    <source>
        <dbReference type="ARBA" id="ARBA00023136"/>
    </source>
</evidence>